<proteinExistence type="predicted"/>
<dbReference type="Proteomes" id="UP001157502">
    <property type="component" value="Chromosome 14"/>
</dbReference>
<sequence length="112" mass="13204">MVTKTYEQLKKKYEQYVGEKGKVLSRLQEELEEITQKKTSLVEEAYQCVIKLEEIALKTISLATAQHLDFLIEKMKEMGETEKVKKLEEMKKTAENEGLWMKMKNFFGHINK</sequence>
<accession>A0ACC2GCN4</accession>
<comment type="caution">
    <text evidence="1">The sequence shown here is derived from an EMBL/GenBank/DDBJ whole genome shotgun (WGS) entry which is preliminary data.</text>
</comment>
<keyword evidence="2" id="KW-1185">Reference proteome</keyword>
<protein>
    <submittedName>
        <fullName evidence="1">Uncharacterized protein</fullName>
    </submittedName>
</protein>
<name>A0ACC2GCN4_DALPE</name>
<reference evidence="1" key="1">
    <citation type="submission" date="2021-05" db="EMBL/GenBank/DDBJ databases">
        <authorList>
            <person name="Pan Q."/>
            <person name="Jouanno E."/>
            <person name="Zahm M."/>
            <person name="Klopp C."/>
            <person name="Cabau C."/>
            <person name="Louis A."/>
            <person name="Berthelot C."/>
            <person name="Parey E."/>
            <person name="Roest Crollius H."/>
            <person name="Montfort J."/>
            <person name="Robinson-Rechavi M."/>
            <person name="Bouchez O."/>
            <person name="Lampietro C."/>
            <person name="Lopez Roques C."/>
            <person name="Donnadieu C."/>
            <person name="Postlethwait J."/>
            <person name="Bobe J."/>
            <person name="Dillon D."/>
            <person name="Chandos A."/>
            <person name="von Hippel F."/>
            <person name="Guiguen Y."/>
        </authorList>
    </citation>
    <scope>NUCLEOTIDE SEQUENCE</scope>
    <source>
        <strain evidence="1">YG-Jan2019</strain>
    </source>
</reference>
<evidence type="ECO:0000313" key="2">
    <source>
        <dbReference type="Proteomes" id="UP001157502"/>
    </source>
</evidence>
<dbReference type="EMBL" id="CM055741">
    <property type="protein sequence ID" value="KAJ8001368.1"/>
    <property type="molecule type" value="Genomic_DNA"/>
</dbReference>
<evidence type="ECO:0000313" key="1">
    <source>
        <dbReference type="EMBL" id="KAJ8001368.1"/>
    </source>
</evidence>
<gene>
    <name evidence="1" type="ORF">DPEC_G00168800</name>
</gene>
<organism evidence="1 2">
    <name type="scientific">Dallia pectoralis</name>
    <name type="common">Alaska blackfish</name>
    <dbReference type="NCBI Taxonomy" id="75939"/>
    <lineage>
        <taxon>Eukaryota</taxon>
        <taxon>Metazoa</taxon>
        <taxon>Chordata</taxon>
        <taxon>Craniata</taxon>
        <taxon>Vertebrata</taxon>
        <taxon>Euteleostomi</taxon>
        <taxon>Actinopterygii</taxon>
        <taxon>Neopterygii</taxon>
        <taxon>Teleostei</taxon>
        <taxon>Protacanthopterygii</taxon>
        <taxon>Esociformes</taxon>
        <taxon>Umbridae</taxon>
        <taxon>Dallia</taxon>
    </lineage>
</organism>